<evidence type="ECO:0000259" key="8">
    <source>
        <dbReference type="Pfam" id="PF18562"/>
    </source>
</evidence>
<sequence length="3415" mass="389377">MGSSASKFSKTVVGNETQKSARNVLEKIALETKGDINVKANKYEGKLKGKLSQAKFYHEYSKHRNVPENPCELDYIFHTNVWHDRANDRDPCLFSRAKRFSNEGEAECNGGIITGNKGGCGACAPYRRIQLCDYNLEHINKGNVLTTHDLLGNVLVMAKSEGESIVKNHPNRGSSEVCIALARSFADIGDIIRGRDMFKPNDKVENALREVFKNIHDKLQGEVKSHYEDKDKSGNYIKLREDWWTANRDQVWKALTCFADGSEEYFIQSESRTQLFSNPRCGHEQGSVPTNLDYVPQFLRWFNEWAEEFCRIRKIKIDKTKEECIGKNKKKDCSREGYDCKRTDLKKNEIFMDLECPRCEEECMKYKKWMEKRQEEFNKQKRQYENEIKKFGSKNYDKYYEKFSKKYTPFDSFVETLKEGAYCTNGIIEGKIDFNNQYDTFSHSQYCKSCPIFNLKCANGKCNSFKDITCPKIKSMTNIRIHSTESPKDIYILLNDNKIKKLSHYLKNDFKECDIFKKLGQQKWKCKYKCNLDVCELENFENGIDDERFISIDVLIKRWLKYFLNDYSQIKEKLKQCINNEEKKISCIRGCYKKCECVEKWINKKEEEWKDIKARYVQQYESKVEDVSSKLKKFLKQDMFKNYIKNALNNGERLDSMKESSGCKESSKSNGKSCENNDVINILLNRLKKKIETCKTQHDENKNNNSCKTLPPPPHSRRRRGVLRLSRVLRVRVPRARQVLKNGRDFVEAASEEEETESKEVKEDQEGETATEKEVQPPPPTTTPSTPNPCVNGGDKTRVGKITSVTDVAEWMQRETSVRDGISKLKADASQGTYQKKGVAQSLSNICNIRKEHSNSDQKSPNPCHGKGNGRDTRFKIDTLWREADGNGQKIDVLLPPRRRHMCTSNLEYLLHGNKGQLLNISENKVNDSFLGDVLLAANKEAEFIKNHYNDQNKGTNANDEEGMCRSVRNSFADIGDIIKGTDSWVNNRGEQTTQGNLIKIFGKIKTQLKDQLNGKYKDDTDNKQLRKDWWEANRDKVWEAMKCHINDLKDSSIYPSNGYCGYSDHTPLDDYIPQKLRWLTEWAEWYCKYQSQAYKKLQDECKNCMRENCMNGTDKCNTCMTACGEYSKQIEPWRDQWDKIQKKYKDLYTKATKNDGHASATPGDPKDEKDVVAFLSKLHDKNKENKIYSTASGYIHQEAHIDDCNTQKIFCKDPTNNGDKNKYAFEHPPPDYVTACGCNERNTKPPAPKPLPTPNPCVNGGNQNVSNFMSVRDVAEEMQMAAHNKMKENSVDGEGESKLKGKAEEGQYERGGSREHFKDICKITKEHSNAIRNRSDNPCNGKNEERFNIGKNWTNVKENEKTSYSDVYLPQRREHMCTSNLEYLQTNISPLNGSDGSVKGRSKINDSFLGDVLLSAKFEAEKIKELYKPTSDHESVCRAVSRSFADIGDIIRGRDMWDKDKGSKDMETRLVHIFKKIKEQLLNSSIKEKYKEDSDSNKYINLRKDWWEANRAKVWEAMKCPQNGIKCDKDPPLDDYVPQRLRWMTEWAEWYCKAQKEAYDKLNVCEKCRSKGKGCKHDDQNCKNCRKACDEYWTKIQTWEKQWAKIKTKYEQLYKKVQDGVTNTSSDGSKDETDVVSFLKQLHDKNSDHKIYSTAAGYIHQEAKYLDCNKQNEFCEQKNGDKPTNGEEKVDNEKYAFKHPPHEYEVACKCETNKKPEAPPPQPARPAARESKHDHRARSEDGENGVRPPVPVPQRAPVGRSERTDKNIQPPGGGGGLGRSLKPPAQQPQPKQQTDRGVARILPQADRTGDLPDSDNSDEEIEETETEAAVEEKATEKTVPTTQNDVNVCATVKTALTGDDLTKACQQKYGHPQRYWGWKCISDTTTTKPGAETATGGKTTTSSDSNQGSICVPPRRRKLYIDKIKKWAEENSALSSETQTSGKESSQSGEKLRDAFIQSAAIETFFLWDRYKQLNGKSKASTLGVGGGPFGAATNDMQAVGNNGGPQQQPGSGSDGDPQTSLQSGNIPPDFLRLMFYTLADYKDILEGKNDILIGKTGSDSTKDEMAKREEEIKNAINSYFSKSGKPENSVKTPQQTWWENNGKYIWHGMICALTYDTNTRSGETPKQNEEVKNALLDDNTKKPKNGTHDYTYDGVKLDNTDTQAKSTTTIQPPTLKEFISRPLYFRYLEEWGETFCRERKKRLEKIKGECKVDQDKYKCSGDGEQCDRTDILNEGASADLEGPSCAISCSSYRKWIKGKKKEYDEQSNAYDQEKDKTKNNNGNISDNGFCVTGGRCTTAAAFLQNLGPCKVQNGEGKTIFDENDDTFKHTQYCDPCSEFKFKCENCKSSGGTENKCNGKKITTENFEKMGQPTDDVSMLVSDNSITGCAGGLDFCNGKGIFKSIKENKWKCRNFCGYVVCKSENGNGRENQNKIILINALLKRWLEYFFDDYKKIKHKISHCMKNGNGSKCTNDCPNKCKCVGQWVEKKRTEWKEIKKRFNDQYKNETDEYFNVKSFLETLIPQIGAAKNKESVIKLSQFDGSKGCCVSPNSEKSKDEDAIDCMLKNLGEKAKNCPGKPSGEQTETDCVNHTHVEDEDDTLHDEIEVKAPNICPTEKPAQPENEDGCITDAPQPDVKEKEEEKEEEKDKGDEEEEEEEEEDDEEEEESVSDTYEEDSDSEADEEDQNEDVPESLSPSAPRPKQLPREFPSPELKNAMLFSTILWMVGIGFAAFTYFFLKKKPKSPVDLIRVLDVHKGDYGIPTPKSSNRYIPYVSDTYKGKTYIYMEGDSDSGHYYEDTTDITSSESEYEEMDINDIYPYTSPKYKTLIEVVLEPSKGNGNIPHSAGEPLGDDMVPTTNTFTDEEWSELKHDFISQYIQSEPLDVPKVGVSKELPMNIGGNVLDDGINEKPFITSIHDRDLYSGEEISYNVNMSTNTNNDIPKYVSNNVYSGIDLINDTLSGNQHIDIYDEVLKRKENELFGTNHTKNTSNNSVAKNTNNDPIMNQLDLLHKWLDRHRNICEQWNKKEDILNKLNEEWNKDNNSGDIRSDNHVMNTNVSIEIDMDDPKPKNEFTNMDTYSYNSTMDTILDNMEDDIYYDVNDNDDDNDQPSVNHYITRTPKATTRTLCECELYAQSNYDNDPEMKSVKENFDRQTSQRFEEYNKRMKTTRQKCKDKCDKESQKIILKDKLEKELMDKFATLHTDIKSDAIPTCVCEKSLADKVEKGCLRCGSILGAAMPEVGSIGRSLLSALYAAAVNAATKIGMEVALDELKSVNGLLQLLEEKFYTHLVTATNFNCKDALLRTIDTITTPLCNSESHKMAAYCSFKSDKSPVGFSYIESKISYAAKDAGKAASDKLAEMTSVGTICSNPIVISAIVVVTIAVILLIIYLILRYRRKKKMKKNLQYIKLLEE</sequence>
<feature type="transmembrane region" description="Helical" evidence="3">
    <location>
        <begin position="3374"/>
        <end position="3395"/>
    </location>
</feature>
<feature type="region of interest" description="Disordered" evidence="2">
    <location>
        <begin position="1888"/>
        <end position="1912"/>
    </location>
</feature>
<dbReference type="FunFam" id="1.20.58.830:FF:000001">
    <property type="entry name" value="Erythrocyte membrane protein 1, PfEMP1"/>
    <property type="match status" value="1"/>
</dbReference>
<dbReference type="Pfam" id="PF18562">
    <property type="entry name" value="CIDR1_gamma"/>
    <property type="match status" value="2"/>
</dbReference>
<dbReference type="Pfam" id="PF15445">
    <property type="entry name" value="ATS"/>
    <property type="match status" value="1"/>
</dbReference>
<dbReference type="NCBIfam" id="TIGR01477">
    <property type="entry name" value="RIFIN"/>
    <property type="match status" value="1"/>
</dbReference>
<feature type="domain" description="Cysteine-rich interdomain region 1 gamma" evidence="8">
    <location>
        <begin position="2375"/>
        <end position="2426"/>
    </location>
</feature>
<feature type="domain" description="Duffy-binding-like" evidence="9">
    <location>
        <begin position="2192"/>
        <end position="2333"/>
    </location>
</feature>
<feature type="region of interest" description="Disordered" evidence="2">
    <location>
        <begin position="744"/>
        <end position="799"/>
    </location>
</feature>
<feature type="region of interest" description="Disordered" evidence="2">
    <location>
        <begin position="695"/>
        <end position="723"/>
    </location>
</feature>
<dbReference type="InterPro" id="IPR044932">
    <property type="entry name" value="PfEMP1_ATS_sf"/>
</dbReference>
<feature type="region of interest" description="Disordered" evidence="2">
    <location>
        <begin position="2611"/>
        <end position="2711"/>
    </location>
</feature>
<evidence type="ECO:0000259" key="5">
    <source>
        <dbReference type="Pfam" id="PF05424"/>
    </source>
</evidence>
<dbReference type="Pfam" id="PF03011">
    <property type="entry name" value="PFEMP"/>
    <property type="match status" value="2"/>
</dbReference>
<dbReference type="Pfam" id="PF02009">
    <property type="entry name" value="RIFIN"/>
    <property type="match status" value="1"/>
</dbReference>
<dbReference type="GO" id="GO:0046789">
    <property type="term" value="F:host cell surface receptor binding"/>
    <property type="evidence" value="ECO:0007669"/>
    <property type="project" value="InterPro"/>
</dbReference>
<evidence type="ECO:0000259" key="6">
    <source>
        <dbReference type="Pfam" id="PF15445"/>
    </source>
</evidence>
<dbReference type="EMBL" id="KE124504">
    <property type="protein sequence ID" value="EWC77323.1"/>
    <property type="molecule type" value="Genomic_DNA"/>
</dbReference>
<name>W7JQM1_PLAFA</name>
<dbReference type="OrthoDB" id="10663142at2759"/>
<dbReference type="SUPFAM" id="SSF140924">
    <property type="entry name" value="Duffy binding domain-like"/>
    <property type="match status" value="6"/>
</dbReference>
<feature type="compositionally biased region" description="Low complexity" evidence="2">
    <location>
        <begin position="1783"/>
        <end position="1793"/>
    </location>
</feature>
<evidence type="ECO:0000256" key="3">
    <source>
        <dbReference type="SAM" id="Phobius"/>
    </source>
</evidence>
<keyword evidence="3" id="KW-0472">Membrane</keyword>
<dbReference type="InterPro" id="IPR004258">
    <property type="entry name" value="DBL"/>
</dbReference>
<evidence type="ECO:0008006" key="12">
    <source>
        <dbReference type="Google" id="ProtNLM"/>
    </source>
</evidence>
<dbReference type="Gene3D" id="1.10.1900.40">
    <property type="entry name" value="Acidic terminal segments, variant surface antigen of PfEMP1"/>
    <property type="match status" value="2"/>
</dbReference>
<keyword evidence="3" id="KW-0812">Transmembrane</keyword>
<dbReference type="InterPro" id="IPR042202">
    <property type="entry name" value="Duffy-ag-bd_sf"/>
</dbReference>
<feature type="domain" description="Plasmodium falciparum erythrocyte membrane protein 1 acidic terminal segment" evidence="6">
    <location>
        <begin position="2723"/>
        <end position="3109"/>
    </location>
</feature>
<gene>
    <name evidence="10" type="ORF">C923_02021</name>
</gene>
<feature type="domain" description="Duffy-binding-like" evidence="4">
    <location>
        <begin position="2442"/>
        <end position="2582"/>
    </location>
</feature>
<feature type="domain" description="Duffy-antigen binding" evidence="5">
    <location>
        <begin position="1368"/>
        <end position="1543"/>
    </location>
</feature>
<feature type="compositionally biased region" description="Basic and acidic residues" evidence="2">
    <location>
        <begin position="2637"/>
        <end position="2652"/>
    </location>
</feature>
<feature type="region of interest" description="Disordered" evidence="2">
    <location>
        <begin position="852"/>
        <end position="871"/>
    </location>
</feature>
<feature type="domain" description="Cysteine-rich interdomain region 1 gamma" evidence="8">
    <location>
        <begin position="488"/>
        <end position="539"/>
    </location>
</feature>
<evidence type="ECO:0000313" key="11">
    <source>
        <dbReference type="Proteomes" id="UP000030697"/>
    </source>
</evidence>
<dbReference type="Gene3D" id="1.20.58.1930">
    <property type="match status" value="2"/>
</dbReference>
<dbReference type="Pfam" id="PF22672">
    <property type="entry name" value="DBL_C"/>
    <property type="match status" value="2"/>
</dbReference>
<dbReference type="Gene3D" id="1.20.58.830">
    <property type="match status" value="4"/>
</dbReference>
<feature type="domain" description="Duffy-binding-like" evidence="4">
    <location>
        <begin position="555"/>
        <end position="701"/>
    </location>
</feature>
<dbReference type="FunFam" id="1.20.58.1930:FF:000001">
    <property type="entry name" value="Erythrocyte membrane protein 1, PfEMP1"/>
    <property type="match status" value="1"/>
</dbReference>
<dbReference type="InterPro" id="IPR029211">
    <property type="entry name" value="PfEMP1_ATS"/>
</dbReference>
<dbReference type="InterPro" id="IPR006373">
    <property type="entry name" value="VSA_Rifin"/>
</dbReference>
<feature type="compositionally biased region" description="Acidic residues" evidence="2">
    <location>
        <begin position="1813"/>
        <end position="1830"/>
    </location>
</feature>
<feature type="domain" description="Plasmodium falciparum erythrocyte membrane protein-1 N-terminal segment" evidence="7">
    <location>
        <begin position="20"/>
        <end position="55"/>
    </location>
</feature>
<dbReference type="Pfam" id="PF15447">
    <property type="entry name" value="NTS"/>
    <property type="match status" value="1"/>
</dbReference>
<feature type="region of interest" description="Disordered" evidence="2">
    <location>
        <begin position="1287"/>
        <end position="1312"/>
    </location>
</feature>
<protein>
    <recommendedName>
        <fullName evidence="12">Erythrocyte membrane protein 1, PfEMP1</fullName>
    </recommendedName>
</protein>
<evidence type="ECO:0000256" key="2">
    <source>
        <dbReference type="SAM" id="MobiDB-lite"/>
    </source>
</evidence>
<proteinExistence type="predicted"/>
<dbReference type="FunFam" id="1.20.58.830:FF:000021">
    <property type="entry name" value="Erythrocyte membrane protein 1, PfEMP1"/>
    <property type="match status" value="2"/>
</dbReference>
<feature type="domain" description="Duffy-antigen binding" evidence="5">
    <location>
        <begin position="121"/>
        <end position="300"/>
    </location>
</feature>
<evidence type="ECO:0000256" key="1">
    <source>
        <dbReference type="SAM" id="Coils"/>
    </source>
</evidence>
<feature type="region of interest" description="Disordered" evidence="2">
    <location>
        <begin position="1995"/>
        <end position="2026"/>
    </location>
</feature>
<feature type="compositionally biased region" description="Basic and acidic residues" evidence="2">
    <location>
        <begin position="758"/>
        <end position="775"/>
    </location>
</feature>
<dbReference type="InterPro" id="IPR029210">
    <property type="entry name" value="PfEMP1_NTS"/>
</dbReference>
<organism evidence="10 11">
    <name type="scientific">Plasmodium falciparum UGT5.1</name>
    <dbReference type="NCBI Taxonomy" id="1237627"/>
    <lineage>
        <taxon>Eukaryota</taxon>
        <taxon>Sar</taxon>
        <taxon>Alveolata</taxon>
        <taxon>Apicomplexa</taxon>
        <taxon>Aconoidasida</taxon>
        <taxon>Haemosporida</taxon>
        <taxon>Plasmodiidae</taxon>
        <taxon>Plasmodium</taxon>
        <taxon>Plasmodium (Laverania)</taxon>
    </lineage>
</organism>
<dbReference type="Pfam" id="PF05424">
    <property type="entry name" value="Duffy_binding"/>
    <property type="match status" value="4"/>
</dbReference>
<feature type="coiled-coil region" evidence="1">
    <location>
        <begin position="367"/>
        <end position="394"/>
    </location>
</feature>
<reference evidence="10 11" key="1">
    <citation type="submission" date="2013-02" db="EMBL/GenBank/DDBJ databases">
        <title>The Genome Sequence of Plasmodium falciparum UGT5.1.</title>
        <authorList>
            <consortium name="The Broad Institute Genome Sequencing Platform"/>
            <consortium name="The Broad Institute Genome Sequencing Center for Infectious Disease"/>
            <person name="Neafsey D."/>
            <person name="Cheeseman I."/>
            <person name="Volkman S."/>
            <person name="Adams J."/>
            <person name="Walker B."/>
            <person name="Young S.K."/>
            <person name="Zeng Q."/>
            <person name="Gargeya S."/>
            <person name="Fitzgerald M."/>
            <person name="Haas B."/>
            <person name="Abouelleil A."/>
            <person name="Alvarado L."/>
            <person name="Arachchi H.M."/>
            <person name="Berlin A.M."/>
            <person name="Chapman S.B."/>
            <person name="Dewar J."/>
            <person name="Goldberg J."/>
            <person name="Griggs A."/>
            <person name="Gujja S."/>
            <person name="Hansen M."/>
            <person name="Howarth C."/>
            <person name="Imamovic A."/>
            <person name="Larimer J."/>
            <person name="McCowan C."/>
            <person name="Murphy C."/>
            <person name="Neiman D."/>
            <person name="Pearson M."/>
            <person name="Priest M."/>
            <person name="Roberts A."/>
            <person name="Saif S."/>
            <person name="Shea T."/>
            <person name="Sisk P."/>
            <person name="Sykes S."/>
            <person name="Wortman J."/>
            <person name="Nusbaum C."/>
            <person name="Birren B."/>
        </authorList>
    </citation>
    <scope>NUCLEOTIDE SEQUENCE [LARGE SCALE GENOMIC DNA]</scope>
    <source>
        <strain evidence="10 11">UGT5.1</strain>
    </source>
</reference>
<feature type="compositionally biased region" description="Low complexity" evidence="2">
    <location>
        <begin position="2006"/>
        <end position="2020"/>
    </location>
</feature>
<feature type="region of interest" description="Disordered" evidence="2">
    <location>
        <begin position="1714"/>
        <end position="1841"/>
    </location>
</feature>
<evidence type="ECO:0000259" key="9">
    <source>
        <dbReference type="Pfam" id="PF22672"/>
    </source>
</evidence>
<keyword evidence="1" id="KW-0175">Coiled coil</keyword>
<feature type="domain" description="Duffy-antigen binding" evidence="5">
    <location>
        <begin position="893"/>
        <end position="1078"/>
    </location>
</feature>
<dbReference type="GO" id="GO:0016020">
    <property type="term" value="C:membrane"/>
    <property type="evidence" value="ECO:0007669"/>
    <property type="project" value="InterPro"/>
</dbReference>
<dbReference type="InterPro" id="IPR041480">
    <property type="entry name" value="CIDR1_gamma"/>
</dbReference>
<dbReference type="FunFam" id="1.10.1900.40:FF:000001">
    <property type="entry name" value="Erythrocyte membrane protein 1"/>
    <property type="match status" value="1"/>
</dbReference>
<feature type="compositionally biased region" description="Acidic residues" evidence="2">
    <location>
        <begin position="2653"/>
        <end position="2693"/>
    </location>
</feature>
<evidence type="ECO:0000313" key="10">
    <source>
        <dbReference type="EMBL" id="EWC77323.1"/>
    </source>
</evidence>
<keyword evidence="3" id="KW-1133">Transmembrane helix</keyword>
<dbReference type="InterPro" id="IPR008602">
    <property type="entry name" value="Duffy-antigen-binding"/>
</dbReference>
<feature type="compositionally biased region" description="Basic and acidic residues" evidence="2">
    <location>
        <begin position="1728"/>
        <end position="1742"/>
    </location>
</feature>
<accession>W7JQM1</accession>
<feature type="domain" description="Duffy-antigen binding" evidence="5">
    <location>
        <begin position="1911"/>
        <end position="2132"/>
    </location>
</feature>
<dbReference type="InterPro" id="IPR054595">
    <property type="entry name" value="DBL_C"/>
</dbReference>
<feature type="compositionally biased region" description="Low complexity" evidence="2">
    <location>
        <begin position="1888"/>
        <end position="1902"/>
    </location>
</feature>
<dbReference type="Gene3D" id="1.20.1310.20">
    <property type="entry name" value="Duffy-antigen binding domain"/>
    <property type="match status" value="4"/>
</dbReference>
<evidence type="ECO:0000259" key="4">
    <source>
        <dbReference type="Pfam" id="PF03011"/>
    </source>
</evidence>
<dbReference type="Proteomes" id="UP000030697">
    <property type="component" value="Unassembled WGS sequence"/>
</dbReference>
<dbReference type="FunFam" id="1.20.1310.20:FF:000003">
    <property type="entry name" value="Erythrocyte membrane protein 1, PfEMP1"/>
    <property type="match status" value="1"/>
</dbReference>
<evidence type="ECO:0000259" key="7">
    <source>
        <dbReference type="Pfam" id="PF15447"/>
    </source>
</evidence>
<feature type="domain" description="Duffy-binding-like" evidence="9">
    <location>
        <begin position="304"/>
        <end position="445"/>
    </location>
</feature>